<reference evidence="2 3" key="2">
    <citation type="journal article" date="2003" name="DNA Res.">
        <title>Complete genome structure of Gloeobacter violaceus PCC 7421, a cyanobacterium that lacks thylakoids (supplement).</title>
        <authorList>
            <person name="Nakamura Y."/>
            <person name="Kaneko T."/>
            <person name="Sato S."/>
            <person name="Mimuro M."/>
            <person name="Miyashita H."/>
            <person name="Tsuchiya T."/>
            <person name="Sasamoto S."/>
            <person name="Watanabe A."/>
            <person name="Kawashima K."/>
            <person name="Kishida Y."/>
            <person name="Kiyokawa C."/>
            <person name="Kohara M."/>
            <person name="Matsumoto M."/>
            <person name="Matsuno A."/>
            <person name="Nakazaki N."/>
            <person name="Shimpo S."/>
            <person name="Takeuchi C."/>
            <person name="Yamada M."/>
            <person name="Tabata S."/>
        </authorList>
    </citation>
    <scope>NUCLEOTIDE SEQUENCE [LARGE SCALE GENOMIC DNA]</scope>
    <source>
        <strain evidence="3">ATCC 29082 / PCC 7421</strain>
    </source>
</reference>
<feature type="domain" description="Aspartyl/asparaginy/proline hydroxylase" evidence="1">
    <location>
        <begin position="44"/>
        <end position="113"/>
    </location>
</feature>
<dbReference type="InParanoid" id="Q7NLL8"/>
<dbReference type="PhylomeDB" id="Q7NLL8"/>
<dbReference type="InterPro" id="IPR027443">
    <property type="entry name" value="IPNS-like_sf"/>
</dbReference>
<evidence type="ECO:0000259" key="1">
    <source>
        <dbReference type="Pfam" id="PF05118"/>
    </source>
</evidence>
<reference evidence="2 3" key="1">
    <citation type="journal article" date="2003" name="DNA Res.">
        <title>Complete genome structure of Gloeobacter violaceus PCC 7421, a cyanobacterium that lacks thylakoids.</title>
        <authorList>
            <person name="Nakamura Y."/>
            <person name="Kaneko T."/>
            <person name="Sato S."/>
            <person name="Mimuro M."/>
            <person name="Miyashita H."/>
            <person name="Tsuchiya T."/>
            <person name="Sasamoto S."/>
            <person name="Watanabe A."/>
            <person name="Kawashima K."/>
            <person name="Kishida Y."/>
            <person name="Kiyokawa C."/>
            <person name="Kohara M."/>
            <person name="Matsumoto M."/>
            <person name="Matsuno A."/>
            <person name="Nakazaki N."/>
            <person name="Shimpo S."/>
            <person name="Takeuchi C."/>
            <person name="Yamada M."/>
            <person name="Tabata S."/>
        </authorList>
    </citation>
    <scope>NUCLEOTIDE SEQUENCE [LARGE SCALE GENOMIC DNA]</scope>
    <source>
        <strain evidence="3">ATCC 29082 / PCC 7421</strain>
    </source>
</reference>
<accession>Q7NLL8</accession>
<name>Q7NLL8_GLOVI</name>
<dbReference type="AlphaFoldDB" id="Q7NLL8"/>
<dbReference type="Proteomes" id="UP000000557">
    <property type="component" value="Chromosome"/>
</dbReference>
<organism evidence="2 3">
    <name type="scientific">Gloeobacter violaceus (strain ATCC 29082 / PCC 7421)</name>
    <dbReference type="NCBI Taxonomy" id="251221"/>
    <lineage>
        <taxon>Bacteria</taxon>
        <taxon>Bacillati</taxon>
        <taxon>Cyanobacteriota</taxon>
        <taxon>Cyanophyceae</taxon>
        <taxon>Gloeobacterales</taxon>
        <taxon>Gloeobacteraceae</taxon>
        <taxon>Gloeobacter</taxon>
    </lineage>
</organism>
<dbReference type="STRING" id="251221.gene:10758583"/>
<evidence type="ECO:0000313" key="2">
    <source>
        <dbReference type="EMBL" id="BAC89045.1"/>
    </source>
</evidence>
<dbReference type="Gene3D" id="2.60.120.330">
    <property type="entry name" value="B-lactam Antibiotic, Isopenicillin N Synthase, Chain"/>
    <property type="match status" value="1"/>
</dbReference>
<dbReference type="EMBL" id="BA000045">
    <property type="protein sequence ID" value="BAC89045.1"/>
    <property type="molecule type" value="Genomic_DNA"/>
</dbReference>
<sequence length="116" mass="13711">MNKQVLRHGNPLLELQNNLIQRYSPDADARFFDPEQFPWVAELEAHWKVMRRDLDEALMVQEKIPHFADLSPRFSGMAESRWKSLVFYFYGRRVAANCDRFPATDALLQRIPDQKC</sequence>
<dbReference type="eggNOG" id="COG3555">
    <property type="taxonomic scope" value="Bacteria"/>
</dbReference>
<proteinExistence type="predicted"/>
<dbReference type="Pfam" id="PF05118">
    <property type="entry name" value="Asp_Arg_Hydrox"/>
    <property type="match status" value="1"/>
</dbReference>
<dbReference type="KEGG" id="gvi:glr1104"/>
<dbReference type="InterPro" id="IPR007803">
    <property type="entry name" value="Asp/Arg/Pro-Hydrxlase"/>
</dbReference>
<gene>
    <name evidence="2" type="ordered locus">glr1104</name>
</gene>
<protein>
    <submittedName>
        <fullName evidence="2">Glr1104 protein</fullName>
    </submittedName>
</protein>
<dbReference type="RefSeq" id="WP_011141105.1">
    <property type="nucleotide sequence ID" value="NC_005125.1"/>
</dbReference>
<dbReference type="HOGENOM" id="CLU_2093371_0_0_3"/>
<keyword evidence="3" id="KW-1185">Reference proteome</keyword>
<dbReference type="EnsemblBacteria" id="BAC89045">
    <property type="protein sequence ID" value="BAC89045"/>
    <property type="gene ID" value="BAC89045"/>
</dbReference>
<evidence type="ECO:0000313" key="3">
    <source>
        <dbReference type="Proteomes" id="UP000000557"/>
    </source>
</evidence>